<name>A0A6I9NH91_9TELE</name>
<dbReference type="GO" id="GO:0042981">
    <property type="term" value="P:regulation of apoptotic process"/>
    <property type="evidence" value="ECO:0007669"/>
    <property type="project" value="InterPro"/>
</dbReference>
<dbReference type="InterPro" id="IPR037939">
    <property type="entry name" value="CRADD"/>
</dbReference>
<protein>
    <submittedName>
        <fullName evidence="3">Death domain-containing protein CRADD</fullName>
    </submittedName>
</protein>
<dbReference type="KEGG" id="ncc:104949758"/>
<dbReference type="InterPro" id="IPR001315">
    <property type="entry name" value="CARD"/>
</dbReference>
<feature type="non-terminal residue" evidence="3">
    <location>
        <position position="103"/>
    </location>
</feature>
<dbReference type="PANTHER" id="PTHR15034">
    <property type="entry name" value="DEATH DOMAIN-CONTAINING PROTEIN CRADD"/>
    <property type="match status" value="1"/>
</dbReference>
<feature type="domain" description="CARD" evidence="1">
    <location>
        <begin position="1"/>
        <end position="78"/>
    </location>
</feature>
<dbReference type="CTD" id="8738"/>
<dbReference type="InterPro" id="IPR011029">
    <property type="entry name" value="DEATH-like_dom_sf"/>
</dbReference>
<dbReference type="RefSeq" id="XP_010774468.1">
    <property type="nucleotide sequence ID" value="XM_010776166.1"/>
</dbReference>
<dbReference type="SUPFAM" id="SSF47986">
    <property type="entry name" value="DEATH domain"/>
    <property type="match status" value="1"/>
</dbReference>
<dbReference type="OrthoDB" id="10031931at2759"/>
<dbReference type="SMART" id="SM00114">
    <property type="entry name" value="CARD"/>
    <property type="match status" value="1"/>
</dbReference>
<evidence type="ECO:0000259" key="1">
    <source>
        <dbReference type="PROSITE" id="PS50209"/>
    </source>
</evidence>
<keyword evidence="2" id="KW-1185">Reference proteome</keyword>
<evidence type="ECO:0000313" key="2">
    <source>
        <dbReference type="Proteomes" id="UP000504611"/>
    </source>
</evidence>
<sequence>MEPAHRALLREHRLYLSGQLLVSDSIVPLLFQEEILTETQVDQILSQPSERLKALELLTLLPARGPRAFKAFIRSLEDHSWVRERLEAELQEVDGTRGAGRDT</sequence>
<dbReference type="GO" id="GO:0070513">
    <property type="term" value="F:death domain binding"/>
    <property type="evidence" value="ECO:0007669"/>
    <property type="project" value="InterPro"/>
</dbReference>
<reference evidence="3" key="1">
    <citation type="submission" date="2025-08" db="UniProtKB">
        <authorList>
            <consortium name="RefSeq"/>
        </authorList>
    </citation>
    <scope>IDENTIFICATION</scope>
    <source>
        <tissue evidence="3">Muscle</tissue>
    </source>
</reference>
<dbReference type="PANTHER" id="PTHR15034:SF5">
    <property type="entry name" value="DEATH DOMAIN-CONTAINING PROTEIN CRADD"/>
    <property type="match status" value="1"/>
</dbReference>
<dbReference type="PROSITE" id="PS50209">
    <property type="entry name" value="CARD"/>
    <property type="match status" value="1"/>
</dbReference>
<accession>A0A6I9NH91</accession>
<proteinExistence type="predicted"/>
<dbReference type="Gene3D" id="1.10.533.10">
    <property type="entry name" value="Death Domain, Fas"/>
    <property type="match status" value="1"/>
</dbReference>
<gene>
    <name evidence="3" type="primary">cradd</name>
</gene>
<dbReference type="Pfam" id="PF00619">
    <property type="entry name" value="CARD"/>
    <property type="match status" value="1"/>
</dbReference>
<evidence type="ECO:0000313" key="3">
    <source>
        <dbReference type="RefSeq" id="XP_010774468.1"/>
    </source>
</evidence>
<dbReference type="GO" id="GO:0002020">
    <property type="term" value="F:protease binding"/>
    <property type="evidence" value="ECO:0007669"/>
    <property type="project" value="InterPro"/>
</dbReference>
<organism evidence="2 3">
    <name type="scientific">Notothenia coriiceps</name>
    <name type="common">black rockcod</name>
    <dbReference type="NCBI Taxonomy" id="8208"/>
    <lineage>
        <taxon>Eukaryota</taxon>
        <taxon>Metazoa</taxon>
        <taxon>Chordata</taxon>
        <taxon>Craniata</taxon>
        <taxon>Vertebrata</taxon>
        <taxon>Euteleostomi</taxon>
        <taxon>Actinopterygii</taxon>
        <taxon>Neopterygii</taxon>
        <taxon>Teleostei</taxon>
        <taxon>Neoteleostei</taxon>
        <taxon>Acanthomorphata</taxon>
        <taxon>Eupercaria</taxon>
        <taxon>Perciformes</taxon>
        <taxon>Notothenioidei</taxon>
        <taxon>Nototheniidae</taxon>
        <taxon>Notothenia</taxon>
    </lineage>
</organism>
<dbReference type="AlphaFoldDB" id="A0A6I9NH91"/>
<dbReference type="Proteomes" id="UP000504611">
    <property type="component" value="Unplaced"/>
</dbReference>